<dbReference type="SMART" id="SM00066">
    <property type="entry name" value="GAL4"/>
    <property type="match status" value="1"/>
</dbReference>
<dbReference type="PROSITE" id="PS00463">
    <property type="entry name" value="ZN2_CY6_FUNGAL_1"/>
    <property type="match status" value="1"/>
</dbReference>
<dbReference type="GO" id="GO:0003677">
    <property type="term" value="F:DNA binding"/>
    <property type="evidence" value="ECO:0007669"/>
    <property type="project" value="UniProtKB-KW"/>
</dbReference>
<dbReference type="AlphaFoldDB" id="A0A136IUR3"/>
<dbReference type="GO" id="GO:0008270">
    <property type="term" value="F:zinc ion binding"/>
    <property type="evidence" value="ECO:0007669"/>
    <property type="project" value="InterPro"/>
</dbReference>
<evidence type="ECO:0000256" key="5">
    <source>
        <dbReference type="ARBA" id="ARBA00023163"/>
    </source>
</evidence>
<dbReference type="GO" id="GO:0000981">
    <property type="term" value="F:DNA-binding transcription factor activity, RNA polymerase II-specific"/>
    <property type="evidence" value="ECO:0007669"/>
    <property type="project" value="InterPro"/>
</dbReference>
<keyword evidence="6" id="KW-0539">Nucleus</keyword>
<name>A0A136IUR3_9PEZI</name>
<proteinExistence type="predicted"/>
<dbReference type="InterPro" id="IPR050987">
    <property type="entry name" value="AtrR-like"/>
</dbReference>
<dbReference type="InterPro" id="IPR001138">
    <property type="entry name" value="Zn2Cys6_DnaBD"/>
</dbReference>
<evidence type="ECO:0000256" key="7">
    <source>
        <dbReference type="SAM" id="MobiDB-lite"/>
    </source>
</evidence>
<dbReference type="Pfam" id="PF00172">
    <property type="entry name" value="Zn_clus"/>
    <property type="match status" value="1"/>
</dbReference>
<dbReference type="Proteomes" id="UP000070501">
    <property type="component" value="Unassembled WGS sequence"/>
</dbReference>
<evidence type="ECO:0000256" key="6">
    <source>
        <dbReference type="ARBA" id="ARBA00023242"/>
    </source>
</evidence>
<dbReference type="EMBL" id="KQ964257">
    <property type="protein sequence ID" value="KXJ88641.1"/>
    <property type="molecule type" value="Genomic_DNA"/>
</dbReference>
<dbReference type="GO" id="GO:0005634">
    <property type="term" value="C:nucleus"/>
    <property type="evidence" value="ECO:0007669"/>
    <property type="project" value="UniProtKB-SubCell"/>
</dbReference>
<feature type="compositionally biased region" description="Polar residues" evidence="7">
    <location>
        <begin position="80"/>
        <end position="90"/>
    </location>
</feature>
<organism evidence="9 10">
    <name type="scientific">Microdochium bolleyi</name>
    <dbReference type="NCBI Taxonomy" id="196109"/>
    <lineage>
        <taxon>Eukaryota</taxon>
        <taxon>Fungi</taxon>
        <taxon>Dikarya</taxon>
        <taxon>Ascomycota</taxon>
        <taxon>Pezizomycotina</taxon>
        <taxon>Sordariomycetes</taxon>
        <taxon>Xylariomycetidae</taxon>
        <taxon>Xylariales</taxon>
        <taxon>Microdochiaceae</taxon>
        <taxon>Microdochium</taxon>
    </lineage>
</organism>
<dbReference type="SUPFAM" id="SSF57701">
    <property type="entry name" value="Zn2/Cys6 DNA-binding domain"/>
    <property type="match status" value="1"/>
</dbReference>
<keyword evidence="2" id="KW-0479">Metal-binding</keyword>
<evidence type="ECO:0000256" key="2">
    <source>
        <dbReference type="ARBA" id="ARBA00022723"/>
    </source>
</evidence>
<gene>
    <name evidence="9" type="ORF">Micbo1qcDRAFT_197065</name>
</gene>
<reference evidence="10" key="1">
    <citation type="submission" date="2016-02" db="EMBL/GenBank/DDBJ databases">
        <title>Draft genome sequence of Microdochium bolleyi, a fungal endophyte of beachgrass.</title>
        <authorList>
            <consortium name="DOE Joint Genome Institute"/>
            <person name="David A.S."/>
            <person name="May G."/>
            <person name="Haridas S."/>
            <person name="Lim J."/>
            <person name="Wang M."/>
            <person name="Labutti K."/>
            <person name="Lipzen A."/>
            <person name="Barry K."/>
            <person name="Grigoriev I.V."/>
        </authorList>
    </citation>
    <scope>NUCLEOTIDE SEQUENCE [LARGE SCALE GENOMIC DNA]</scope>
    <source>
        <strain evidence="10">J235TASD1</strain>
    </source>
</reference>
<feature type="region of interest" description="Disordered" evidence="7">
    <location>
        <begin position="447"/>
        <end position="471"/>
    </location>
</feature>
<keyword evidence="10" id="KW-1185">Reference proteome</keyword>
<evidence type="ECO:0000256" key="1">
    <source>
        <dbReference type="ARBA" id="ARBA00004123"/>
    </source>
</evidence>
<feature type="domain" description="Zn(2)-C6 fungal-type" evidence="8">
    <location>
        <begin position="20"/>
        <end position="50"/>
    </location>
</feature>
<dbReference type="PANTHER" id="PTHR46910:SF37">
    <property type="entry name" value="ZN(II)2CYS6 TRANSCRIPTION FACTOR (EUROFUNG)"/>
    <property type="match status" value="1"/>
</dbReference>
<dbReference type="Gene3D" id="4.10.240.10">
    <property type="entry name" value="Zn(2)-C6 fungal-type DNA-binding domain"/>
    <property type="match status" value="1"/>
</dbReference>
<keyword evidence="3" id="KW-0805">Transcription regulation</keyword>
<keyword evidence="4" id="KW-0238">DNA-binding</keyword>
<feature type="region of interest" description="Disordered" evidence="7">
    <location>
        <begin position="59"/>
        <end position="90"/>
    </location>
</feature>
<dbReference type="CDD" id="cd12148">
    <property type="entry name" value="fungal_TF_MHR"/>
    <property type="match status" value="1"/>
</dbReference>
<evidence type="ECO:0000256" key="4">
    <source>
        <dbReference type="ARBA" id="ARBA00023125"/>
    </source>
</evidence>
<accession>A0A136IUR3</accession>
<evidence type="ECO:0000313" key="10">
    <source>
        <dbReference type="Proteomes" id="UP000070501"/>
    </source>
</evidence>
<dbReference type="InParanoid" id="A0A136IUR3"/>
<dbReference type="GO" id="GO:0006351">
    <property type="term" value="P:DNA-templated transcription"/>
    <property type="evidence" value="ECO:0007669"/>
    <property type="project" value="InterPro"/>
</dbReference>
<sequence length="632" mass="69748">MEFINIAQGPLERRARRKKACDACHRRKIQCDWTAPCCDWCRHQGLACTFSRSKRSLRSAHSGSPVARSSTCSASPMSSTKGPNSTSMSQMSPLATLHFAGHDIGGINSGSGMPLFSPRGLQWIQEQTGETTHRLNLATPLWENQTVHEDLLLAGPTSMLGKLPPRQSTDLYLSTYSSDVIRFIFPFVDPLLFRHTVDLAYTPERLNVTPTVEHITARACVLSFLAFMVLILGQIDSAPIDKYRTLIAAQYMLPQALLTCNTTTLQICQLQAICHLVTGKTQTAALFHAMSCRILVTLGAHLNTDTPHDTIEGSPSAEELRDRRQLRNLFWMAYTLDREMPLRTGHPPIINEDDCDLSLPASYFDPGTESVRIQGARFPGDLRLSLLKSKVFRLLYSAKAKQKSDAHLLRDIRELDDELEAWRMSVDSHSRPRLSYGVGGGGSGAFSLPADSTSSSASSSPAADGSGSGTHEAVHRAIHRTMIMFEYHYLMATIHGATGRCRAWSSSPEDGSGGGTNSEMMRGVRLSMDLAVEASRSTLIFLACSDQQLLSNPYWIVLFYPMSAVITIFCDILCNPGNPRARADLELLGRCPGIIKNMRAHRLEVGEAKHAEAVEDFVVELGFSSDVFEYDF</sequence>
<dbReference type="PANTHER" id="PTHR46910">
    <property type="entry name" value="TRANSCRIPTION FACTOR PDR1"/>
    <property type="match status" value="1"/>
</dbReference>
<dbReference type="PROSITE" id="PS50048">
    <property type="entry name" value="ZN2_CY6_FUNGAL_2"/>
    <property type="match status" value="1"/>
</dbReference>
<feature type="compositionally biased region" description="Low complexity" evidence="7">
    <location>
        <begin position="69"/>
        <end position="79"/>
    </location>
</feature>
<keyword evidence="5" id="KW-0804">Transcription</keyword>
<evidence type="ECO:0000259" key="8">
    <source>
        <dbReference type="PROSITE" id="PS50048"/>
    </source>
</evidence>
<evidence type="ECO:0000313" key="9">
    <source>
        <dbReference type="EMBL" id="KXJ88641.1"/>
    </source>
</evidence>
<comment type="subcellular location">
    <subcellularLocation>
        <location evidence="1">Nucleus</location>
    </subcellularLocation>
</comment>
<dbReference type="CDD" id="cd00067">
    <property type="entry name" value="GAL4"/>
    <property type="match status" value="1"/>
</dbReference>
<dbReference type="SMART" id="SM00906">
    <property type="entry name" value="Fungal_trans"/>
    <property type="match status" value="1"/>
</dbReference>
<dbReference type="InterPro" id="IPR007219">
    <property type="entry name" value="XnlR_reg_dom"/>
</dbReference>
<feature type="compositionally biased region" description="Low complexity" evidence="7">
    <location>
        <begin position="449"/>
        <end position="465"/>
    </location>
</feature>
<evidence type="ECO:0000256" key="3">
    <source>
        <dbReference type="ARBA" id="ARBA00023015"/>
    </source>
</evidence>
<dbReference type="STRING" id="196109.A0A136IUR3"/>
<dbReference type="InterPro" id="IPR036864">
    <property type="entry name" value="Zn2-C6_fun-type_DNA-bd_sf"/>
</dbReference>
<dbReference type="OrthoDB" id="4116913at2759"/>
<dbReference type="Pfam" id="PF04082">
    <property type="entry name" value="Fungal_trans"/>
    <property type="match status" value="1"/>
</dbReference>
<protein>
    <submittedName>
        <fullName evidence="9">Fungal-specific transcription factor domain-domain-containing protein</fullName>
    </submittedName>
</protein>